<feature type="domain" description="Thioredoxin" evidence="7">
    <location>
        <begin position="44"/>
        <end position="201"/>
    </location>
</feature>
<dbReference type="InterPro" id="IPR013766">
    <property type="entry name" value="Thioredoxin_domain"/>
</dbReference>
<evidence type="ECO:0000259" key="7">
    <source>
        <dbReference type="PROSITE" id="PS51352"/>
    </source>
</evidence>
<dbReference type="PIRSF" id="PIRSF000303">
    <property type="entry name" value="Glutathion_perox"/>
    <property type="match status" value="1"/>
</dbReference>
<gene>
    <name evidence="8" type="ORF">GWO68_12455</name>
</gene>
<keyword evidence="9" id="KW-1185">Reference proteome</keyword>
<dbReference type="InterPro" id="IPR029759">
    <property type="entry name" value="GPX_AS"/>
</dbReference>
<dbReference type="EMBL" id="JAAEAA010000015">
    <property type="protein sequence ID" value="NDK56732.1"/>
    <property type="molecule type" value="Genomic_DNA"/>
</dbReference>
<dbReference type="PANTHER" id="PTHR11592">
    <property type="entry name" value="GLUTATHIONE PEROXIDASE"/>
    <property type="match status" value="1"/>
</dbReference>
<name>A0A6B2HAJ4_9BACT</name>
<evidence type="ECO:0000313" key="8">
    <source>
        <dbReference type="EMBL" id="NDK56732.1"/>
    </source>
</evidence>
<dbReference type="RefSeq" id="WP_162346783.1">
    <property type="nucleotide sequence ID" value="NZ_JAAEAA010000015.1"/>
</dbReference>
<feature type="active site" evidence="4">
    <location>
        <position position="82"/>
    </location>
</feature>
<dbReference type="PROSITE" id="PS51352">
    <property type="entry name" value="THIOREDOXIN_2"/>
    <property type="match status" value="1"/>
</dbReference>
<comment type="caution">
    <text evidence="8">The sequence shown here is derived from an EMBL/GenBank/DDBJ whole genome shotgun (WGS) entry which is preliminary data.</text>
</comment>
<sequence length="201" mass="22188">MKKLVKLLTLLPVLGMMVACSGNNNSNTATASTTTSDKTMATETQTQQGFYDFKLTSLDGEDVDLAKYKGKKILVVNTASECGYTPQYKDLQQLHEAHGDKVVILGFPANNFGGQEPGSNQEIAAFCEKNYGVTFPMMEKVSVVGEDKHPLYTWLAEHAPNHEEPTWNFCKYLIDENGKVVAFFPSKVKPMGEEIIAAIQK</sequence>
<dbReference type="Gene3D" id="3.40.30.10">
    <property type="entry name" value="Glutaredoxin"/>
    <property type="match status" value="1"/>
</dbReference>
<dbReference type="GO" id="GO:0034599">
    <property type="term" value="P:cellular response to oxidative stress"/>
    <property type="evidence" value="ECO:0007669"/>
    <property type="project" value="TreeGrafter"/>
</dbReference>
<reference evidence="8 9" key="1">
    <citation type="submission" date="2020-01" db="EMBL/GenBank/DDBJ databases">
        <authorList>
            <person name="Kim M.K."/>
        </authorList>
    </citation>
    <scope>NUCLEOTIDE SEQUENCE [LARGE SCALE GENOMIC DNA]</scope>
    <source>
        <strain evidence="8 9">BT213</strain>
    </source>
</reference>
<keyword evidence="6" id="KW-0732">Signal</keyword>
<dbReference type="PROSITE" id="PS51257">
    <property type="entry name" value="PROKAR_LIPOPROTEIN"/>
    <property type="match status" value="1"/>
</dbReference>
<protein>
    <recommendedName>
        <fullName evidence="5">Glutathione peroxidase</fullName>
    </recommendedName>
</protein>
<evidence type="ECO:0000256" key="6">
    <source>
        <dbReference type="SAM" id="SignalP"/>
    </source>
</evidence>
<organism evidence="8 9">
    <name type="scientific">Pontibacter fetidus</name>
    <dbReference type="NCBI Taxonomy" id="2700082"/>
    <lineage>
        <taxon>Bacteria</taxon>
        <taxon>Pseudomonadati</taxon>
        <taxon>Bacteroidota</taxon>
        <taxon>Cytophagia</taxon>
        <taxon>Cytophagales</taxon>
        <taxon>Hymenobacteraceae</taxon>
        <taxon>Pontibacter</taxon>
    </lineage>
</organism>
<dbReference type="PROSITE" id="PS51355">
    <property type="entry name" value="GLUTATHIONE_PEROXID_3"/>
    <property type="match status" value="1"/>
</dbReference>
<dbReference type="PRINTS" id="PR01011">
    <property type="entry name" value="GLUTPROXDASE"/>
</dbReference>
<keyword evidence="2 5" id="KW-0575">Peroxidase</keyword>
<evidence type="ECO:0000256" key="4">
    <source>
        <dbReference type="PIRSR" id="PIRSR000303-1"/>
    </source>
</evidence>
<evidence type="ECO:0000256" key="1">
    <source>
        <dbReference type="ARBA" id="ARBA00006926"/>
    </source>
</evidence>
<comment type="similarity">
    <text evidence="1 5">Belongs to the glutathione peroxidase family.</text>
</comment>
<evidence type="ECO:0000256" key="2">
    <source>
        <dbReference type="ARBA" id="ARBA00022559"/>
    </source>
</evidence>
<dbReference type="InterPro" id="IPR000889">
    <property type="entry name" value="Glutathione_peroxidase"/>
</dbReference>
<dbReference type="Proteomes" id="UP000478546">
    <property type="component" value="Unassembled WGS sequence"/>
</dbReference>
<accession>A0A6B2HAJ4</accession>
<evidence type="ECO:0000256" key="5">
    <source>
        <dbReference type="RuleBase" id="RU000499"/>
    </source>
</evidence>
<dbReference type="CDD" id="cd00340">
    <property type="entry name" value="GSH_Peroxidase"/>
    <property type="match status" value="1"/>
</dbReference>
<dbReference type="AlphaFoldDB" id="A0A6B2HAJ4"/>
<dbReference type="FunFam" id="3.40.30.10:FF:000010">
    <property type="entry name" value="Glutathione peroxidase"/>
    <property type="match status" value="1"/>
</dbReference>
<feature type="signal peptide" evidence="6">
    <location>
        <begin position="1"/>
        <end position="21"/>
    </location>
</feature>
<keyword evidence="3 5" id="KW-0560">Oxidoreductase</keyword>
<dbReference type="Pfam" id="PF00255">
    <property type="entry name" value="GSHPx"/>
    <property type="match status" value="1"/>
</dbReference>
<proteinExistence type="inferred from homology"/>
<dbReference type="PROSITE" id="PS00460">
    <property type="entry name" value="GLUTATHIONE_PEROXID_1"/>
    <property type="match status" value="1"/>
</dbReference>
<feature type="chain" id="PRO_5025511361" description="Glutathione peroxidase" evidence="6">
    <location>
        <begin position="22"/>
        <end position="201"/>
    </location>
</feature>
<dbReference type="SUPFAM" id="SSF52833">
    <property type="entry name" value="Thioredoxin-like"/>
    <property type="match status" value="1"/>
</dbReference>
<dbReference type="GO" id="GO:0004601">
    <property type="term" value="F:peroxidase activity"/>
    <property type="evidence" value="ECO:0007669"/>
    <property type="project" value="UniProtKB-KW"/>
</dbReference>
<evidence type="ECO:0000313" key="9">
    <source>
        <dbReference type="Proteomes" id="UP000478546"/>
    </source>
</evidence>
<dbReference type="PANTHER" id="PTHR11592:SF78">
    <property type="entry name" value="GLUTATHIONE PEROXIDASE"/>
    <property type="match status" value="1"/>
</dbReference>
<evidence type="ECO:0000256" key="3">
    <source>
        <dbReference type="ARBA" id="ARBA00023002"/>
    </source>
</evidence>
<dbReference type="InterPro" id="IPR036249">
    <property type="entry name" value="Thioredoxin-like_sf"/>
</dbReference>